<gene>
    <name evidence="1" type="ORF">NE237_021348</name>
</gene>
<organism evidence="1 2">
    <name type="scientific">Protea cynaroides</name>
    <dbReference type="NCBI Taxonomy" id="273540"/>
    <lineage>
        <taxon>Eukaryota</taxon>
        <taxon>Viridiplantae</taxon>
        <taxon>Streptophyta</taxon>
        <taxon>Embryophyta</taxon>
        <taxon>Tracheophyta</taxon>
        <taxon>Spermatophyta</taxon>
        <taxon>Magnoliopsida</taxon>
        <taxon>Proteales</taxon>
        <taxon>Proteaceae</taxon>
        <taxon>Protea</taxon>
    </lineage>
</organism>
<dbReference type="EMBL" id="JAMYWD010000009">
    <property type="protein sequence ID" value="KAJ4961438.1"/>
    <property type="molecule type" value="Genomic_DNA"/>
</dbReference>
<accession>A0A9Q0H8C0</accession>
<evidence type="ECO:0000313" key="1">
    <source>
        <dbReference type="EMBL" id="KAJ4961438.1"/>
    </source>
</evidence>
<keyword evidence="2" id="KW-1185">Reference proteome</keyword>
<proteinExistence type="predicted"/>
<sequence>MLSQRPIRSSDQNVVIKMTALATIGAGVLWSNDRDSNTKTTVSVSVSPQLRELAEEDSGEVGDGTKCCPGCFGRDSIANAASKVGLAVVNLSVREDFYGMPIGKITIGLGTLGVGRDPTIPLQVTHGGGWRCVMVRRKVERHMATQGGDLMQPNPTETKYGITGRMVHLRDLHEPQLLVFRGLLFRQYKFVENEMGSYVRRVDPG</sequence>
<dbReference type="OrthoDB" id="1746367at2759"/>
<dbReference type="AlphaFoldDB" id="A0A9Q0H8C0"/>
<name>A0A9Q0H8C0_9MAGN</name>
<protein>
    <submittedName>
        <fullName evidence="1">Uncharacterized protein</fullName>
    </submittedName>
</protein>
<reference evidence="1" key="1">
    <citation type="journal article" date="2023" name="Plant J.">
        <title>The genome of the king protea, Protea cynaroides.</title>
        <authorList>
            <person name="Chang J."/>
            <person name="Duong T.A."/>
            <person name="Schoeman C."/>
            <person name="Ma X."/>
            <person name="Roodt D."/>
            <person name="Barker N."/>
            <person name="Li Z."/>
            <person name="Van de Peer Y."/>
            <person name="Mizrachi E."/>
        </authorList>
    </citation>
    <scope>NUCLEOTIDE SEQUENCE</scope>
    <source>
        <tissue evidence="1">Young leaves</tissue>
    </source>
</reference>
<comment type="caution">
    <text evidence="1">The sequence shown here is derived from an EMBL/GenBank/DDBJ whole genome shotgun (WGS) entry which is preliminary data.</text>
</comment>
<evidence type="ECO:0000313" key="2">
    <source>
        <dbReference type="Proteomes" id="UP001141806"/>
    </source>
</evidence>
<dbReference type="Proteomes" id="UP001141806">
    <property type="component" value="Unassembled WGS sequence"/>
</dbReference>